<sequence length="102" mass="11200">MAEARAFRTCVCLALLSTQVLWVTCKKASPESQPGCKDGDVTHEPNAIWKPEPCRLCVCDKGSIVCEDIHCEELKGCEHFTVPEGECCPVCERFASARGQIV</sequence>
<protein>
    <recommendedName>
        <fullName evidence="2">VWFC domain-containing protein</fullName>
    </recommendedName>
</protein>
<feature type="chain" id="PRO_5042076776" description="VWFC domain-containing protein" evidence="1">
    <location>
        <begin position="23"/>
        <end position="102"/>
    </location>
</feature>
<accession>A0AAE0RIY6</accession>
<feature type="domain" description="VWFC" evidence="2">
    <location>
        <begin position="34"/>
        <end position="92"/>
    </location>
</feature>
<reference evidence="3" key="1">
    <citation type="submission" date="2023-06" db="EMBL/GenBank/DDBJ databases">
        <title>Male Hemibagrus guttatus genome.</title>
        <authorList>
            <person name="Bian C."/>
        </authorList>
    </citation>
    <scope>NUCLEOTIDE SEQUENCE</scope>
    <source>
        <strain evidence="3">Male_cb2023</strain>
        <tissue evidence="3">Muscle</tissue>
    </source>
</reference>
<evidence type="ECO:0000313" key="4">
    <source>
        <dbReference type="Proteomes" id="UP001274896"/>
    </source>
</evidence>
<dbReference type="Gene3D" id="6.20.200.20">
    <property type="match status" value="1"/>
</dbReference>
<dbReference type="PROSITE" id="PS01208">
    <property type="entry name" value="VWFC_1"/>
    <property type="match status" value="1"/>
</dbReference>
<dbReference type="SMART" id="SM00214">
    <property type="entry name" value="VWC"/>
    <property type="match status" value="1"/>
</dbReference>
<proteinExistence type="predicted"/>
<dbReference type="SUPFAM" id="SSF57603">
    <property type="entry name" value="FnI-like domain"/>
    <property type="match status" value="1"/>
</dbReference>
<keyword evidence="4" id="KW-1185">Reference proteome</keyword>
<feature type="signal peptide" evidence="1">
    <location>
        <begin position="1"/>
        <end position="22"/>
    </location>
</feature>
<organism evidence="3 4">
    <name type="scientific">Hemibagrus guttatus</name>
    <dbReference type="NCBI Taxonomy" id="175788"/>
    <lineage>
        <taxon>Eukaryota</taxon>
        <taxon>Metazoa</taxon>
        <taxon>Chordata</taxon>
        <taxon>Craniata</taxon>
        <taxon>Vertebrata</taxon>
        <taxon>Euteleostomi</taxon>
        <taxon>Actinopterygii</taxon>
        <taxon>Neopterygii</taxon>
        <taxon>Teleostei</taxon>
        <taxon>Ostariophysi</taxon>
        <taxon>Siluriformes</taxon>
        <taxon>Bagridae</taxon>
        <taxon>Hemibagrus</taxon>
    </lineage>
</organism>
<evidence type="ECO:0000313" key="3">
    <source>
        <dbReference type="EMBL" id="KAK3556209.1"/>
    </source>
</evidence>
<dbReference type="Pfam" id="PF00093">
    <property type="entry name" value="VWC"/>
    <property type="match status" value="1"/>
</dbReference>
<keyword evidence="1" id="KW-0732">Signal</keyword>
<dbReference type="EMBL" id="JAUCMX010000001">
    <property type="protein sequence ID" value="KAK3556209.1"/>
    <property type="molecule type" value="Genomic_DNA"/>
</dbReference>
<dbReference type="Proteomes" id="UP001274896">
    <property type="component" value="Unassembled WGS sequence"/>
</dbReference>
<evidence type="ECO:0000256" key="1">
    <source>
        <dbReference type="SAM" id="SignalP"/>
    </source>
</evidence>
<comment type="caution">
    <text evidence="3">The sequence shown here is derived from an EMBL/GenBank/DDBJ whole genome shotgun (WGS) entry which is preliminary data.</text>
</comment>
<dbReference type="AlphaFoldDB" id="A0AAE0RIY6"/>
<dbReference type="PROSITE" id="PS50184">
    <property type="entry name" value="VWFC_2"/>
    <property type="match status" value="1"/>
</dbReference>
<name>A0AAE0RIY6_9TELE</name>
<evidence type="ECO:0000259" key="2">
    <source>
        <dbReference type="PROSITE" id="PS50184"/>
    </source>
</evidence>
<gene>
    <name evidence="3" type="ORF">QTP70_005995</name>
</gene>
<dbReference type="InterPro" id="IPR001007">
    <property type="entry name" value="VWF_dom"/>
</dbReference>